<evidence type="ECO:0000313" key="15">
    <source>
        <dbReference type="Proteomes" id="UP000292052"/>
    </source>
</evidence>
<comment type="subcellular location">
    <subcellularLocation>
        <location evidence="1">Membrane</location>
        <topology evidence="1">Multi-pass membrane protein</topology>
    </subcellularLocation>
</comment>
<dbReference type="EMBL" id="QDEB01058876">
    <property type="protein sequence ID" value="RZC36788.1"/>
    <property type="molecule type" value="Genomic_DNA"/>
</dbReference>
<organism evidence="14 15">
    <name type="scientific">Asbolus verrucosus</name>
    <name type="common">Desert ironclad beetle</name>
    <dbReference type="NCBI Taxonomy" id="1661398"/>
    <lineage>
        <taxon>Eukaryota</taxon>
        <taxon>Metazoa</taxon>
        <taxon>Ecdysozoa</taxon>
        <taxon>Arthropoda</taxon>
        <taxon>Hexapoda</taxon>
        <taxon>Insecta</taxon>
        <taxon>Pterygota</taxon>
        <taxon>Neoptera</taxon>
        <taxon>Endopterygota</taxon>
        <taxon>Coleoptera</taxon>
        <taxon>Polyphaga</taxon>
        <taxon>Cucujiformia</taxon>
        <taxon>Tenebrionidae</taxon>
        <taxon>Pimeliinae</taxon>
        <taxon>Asbolus</taxon>
    </lineage>
</organism>
<keyword evidence="11 12" id="KW-0407">Ion channel</keyword>
<keyword evidence="6 13" id="KW-1133">Transmembrane helix</keyword>
<evidence type="ECO:0000256" key="11">
    <source>
        <dbReference type="ARBA" id="ARBA00023303"/>
    </source>
</evidence>
<feature type="transmembrane region" description="Helical" evidence="13">
    <location>
        <begin position="487"/>
        <end position="513"/>
    </location>
</feature>
<evidence type="ECO:0000313" key="14">
    <source>
        <dbReference type="EMBL" id="RZC36788.1"/>
    </source>
</evidence>
<dbReference type="PANTHER" id="PTHR11690">
    <property type="entry name" value="AMILORIDE-SENSITIVE SODIUM CHANNEL-RELATED"/>
    <property type="match status" value="1"/>
</dbReference>
<accession>A0A482VWK3</accession>
<evidence type="ECO:0000256" key="1">
    <source>
        <dbReference type="ARBA" id="ARBA00004141"/>
    </source>
</evidence>
<dbReference type="InterPro" id="IPR001873">
    <property type="entry name" value="ENaC"/>
</dbReference>
<evidence type="ECO:0000256" key="8">
    <source>
        <dbReference type="ARBA" id="ARBA00023065"/>
    </source>
</evidence>
<comment type="similarity">
    <text evidence="2 12">Belongs to the amiloride-sensitive sodium channel (TC 1.A.6) family.</text>
</comment>
<evidence type="ECO:0000256" key="3">
    <source>
        <dbReference type="ARBA" id="ARBA00022448"/>
    </source>
</evidence>
<name>A0A482VWK3_ASBVE</name>
<evidence type="ECO:0000256" key="12">
    <source>
        <dbReference type="RuleBase" id="RU000679"/>
    </source>
</evidence>
<dbReference type="Proteomes" id="UP000292052">
    <property type="component" value="Unassembled WGS sequence"/>
</dbReference>
<dbReference type="OrthoDB" id="6021021at2759"/>
<keyword evidence="3 12" id="KW-0813">Transport</keyword>
<keyword evidence="10 12" id="KW-0739">Sodium transport</keyword>
<keyword evidence="7" id="KW-0915">Sodium</keyword>
<evidence type="ECO:0000256" key="10">
    <source>
        <dbReference type="ARBA" id="ARBA00023201"/>
    </source>
</evidence>
<evidence type="ECO:0000256" key="13">
    <source>
        <dbReference type="SAM" id="Phobius"/>
    </source>
</evidence>
<keyword evidence="8 12" id="KW-0406">Ion transport</keyword>
<evidence type="ECO:0000256" key="6">
    <source>
        <dbReference type="ARBA" id="ARBA00022989"/>
    </source>
</evidence>
<evidence type="ECO:0000256" key="5">
    <source>
        <dbReference type="ARBA" id="ARBA00022692"/>
    </source>
</evidence>
<evidence type="ECO:0000256" key="7">
    <source>
        <dbReference type="ARBA" id="ARBA00023053"/>
    </source>
</evidence>
<keyword evidence="15" id="KW-1185">Reference proteome</keyword>
<dbReference type="Gene3D" id="2.60.470.10">
    <property type="entry name" value="Acid-sensing ion channels like domains"/>
    <property type="match status" value="1"/>
</dbReference>
<dbReference type="PANTHER" id="PTHR11690:SF288">
    <property type="entry name" value="AMILORIDE-SENSITIVE NA+ CHANNEL-RELATED"/>
    <property type="match status" value="1"/>
</dbReference>
<comment type="caution">
    <text evidence="14">The sequence shown here is derived from an EMBL/GenBank/DDBJ whole genome shotgun (WGS) entry which is preliminary data.</text>
</comment>
<proteinExistence type="inferred from homology"/>
<dbReference type="AlphaFoldDB" id="A0A482VWK3"/>
<dbReference type="GO" id="GO:0015280">
    <property type="term" value="F:ligand-gated sodium channel activity"/>
    <property type="evidence" value="ECO:0007669"/>
    <property type="project" value="TreeGrafter"/>
</dbReference>
<keyword evidence="9 13" id="KW-0472">Membrane</keyword>
<dbReference type="Gene3D" id="1.10.287.820">
    <property type="entry name" value="Acid-sensing ion channel domain"/>
    <property type="match status" value="1"/>
</dbReference>
<dbReference type="GO" id="GO:0005886">
    <property type="term" value="C:plasma membrane"/>
    <property type="evidence" value="ECO:0007669"/>
    <property type="project" value="TreeGrafter"/>
</dbReference>
<reference evidence="14 15" key="1">
    <citation type="submission" date="2017-03" db="EMBL/GenBank/DDBJ databases">
        <title>Genome of the blue death feigning beetle - Asbolus verrucosus.</title>
        <authorList>
            <person name="Rider S.D."/>
        </authorList>
    </citation>
    <scope>NUCLEOTIDE SEQUENCE [LARGE SCALE GENOMIC DNA]</scope>
    <source>
        <strain evidence="14">Butters</strain>
        <tissue evidence="14">Head and leg muscle</tissue>
    </source>
</reference>
<evidence type="ECO:0000256" key="9">
    <source>
        <dbReference type="ARBA" id="ARBA00023136"/>
    </source>
</evidence>
<evidence type="ECO:0000256" key="4">
    <source>
        <dbReference type="ARBA" id="ARBA00022461"/>
    </source>
</evidence>
<protein>
    <submittedName>
        <fullName evidence="14">Pickpocket protein 28</fullName>
    </submittedName>
</protein>
<gene>
    <name evidence="14" type="ORF">BDFB_004083</name>
</gene>
<evidence type="ECO:0000256" key="2">
    <source>
        <dbReference type="ARBA" id="ARBA00007193"/>
    </source>
</evidence>
<dbReference type="Pfam" id="PF00858">
    <property type="entry name" value="ASC"/>
    <property type="match status" value="1"/>
</dbReference>
<keyword evidence="5 12" id="KW-0812">Transmembrane</keyword>
<keyword evidence="4 12" id="KW-0894">Sodium channel</keyword>
<dbReference type="PRINTS" id="PR01078">
    <property type="entry name" value="AMINACHANNEL"/>
</dbReference>
<feature type="transmembrane region" description="Helical" evidence="13">
    <location>
        <begin position="49"/>
        <end position="70"/>
    </location>
</feature>
<sequence>MEEFPDGKVPEDKNSFFKSVRNYFREYCRCTSIHGFRYFGEKRTIFERVWWFVIFVICLAACTTSIYAVYKKWERSPVIVTFATRATLIYNIPFPSVTVCPESKSVQKIFNFTKILQKKEENIRLTPLESTRFEYMSLICNFRDYLDFDYNQTVPDEFYDVIDSLKPEFEIWDCHFMGRPTDCDALFIPLITDEGICYTFNMLDRSEVFRDNVIHYQNYHQIPYRSTNWSLEHGYAKDAGISTYPKRALLAGATNGLRFKILTPKVDLDYACKDSLQGYKVLLHTAMRMPRPSQQYFRIPLDQSVVGAVQPVMITTSESVKVYNPKKRECYFPSERHLKYFKIYTSLNCMMECLTNYTFDNCGCVNFFMPRENGTQVCGTYNVECMKEAEADMQMKNLKRKLNKPKHKRKKKKGKVDCDCMPICADLTYDVETSQTDWDWEKQKKANRKMKQNYSKDNLHMSSLTIFFKSNNFITSQRNELYGPTDFLANFGGLLGLFTGFSVLSLMEILYFLTVRMICNTRLYGYWAGPET</sequence>